<keyword evidence="4" id="KW-1185">Reference proteome</keyword>
<comment type="caution">
    <text evidence="3">The sequence shown here is derived from an EMBL/GenBank/DDBJ whole genome shotgun (WGS) entry which is preliminary data.</text>
</comment>
<gene>
    <name evidence="3" type="ORF">WISP_00373</name>
</gene>
<name>A0ABQ9E0V8_9PASS</name>
<organism evidence="3 4">
    <name type="scientific">Willisornis vidua</name>
    <name type="common">Xingu scale-backed antbird</name>
    <dbReference type="NCBI Taxonomy" id="1566151"/>
    <lineage>
        <taxon>Eukaryota</taxon>
        <taxon>Metazoa</taxon>
        <taxon>Chordata</taxon>
        <taxon>Craniata</taxon>
        <taxon>Vertebrata</taxon>
        <taxon>Euteleostomi</taxon>
        <taxon>Archelosauria</taxon>
        <taxon>Archosauria</taxon>
        <taxon>Dinosauria</taxon>
        <taxon>Saurischia</taxon>
        <taxon>Theropoda</taxon>
        <taxon>Coelurosauria</taxon>
        <taxon>Aves</taxon>
        <taxon>Neognathae</taxon>
        <taxon>Neoaves</taxon>
        <taxon>Telluraves</taxon>
        <taxon>Australaves</taxon>
        <taxon>Passeriformes</taxon>
        <taxon>Thamnophilidae</taxon>
        <taxon>Willisornis</taxon>
    </lineage>
</organism>
<comment type="caution">
    <text evidence="1">Lacks conserved residue(s) required for the propagation of feature annotation.</text>
</comment>
<comment type="subcellular location">
    <subcellularLocation>
        <location evidence="1">Membrane</location>
        <topology evidence="1">Multi-pass membrane protein</topology>
    </subcellularLocation>
</comment>
<evidence type="ECO:0000313" key="4">
    <source>
        <dbReference type="Proteomes" id="UP001145742"/>
    </source>
</evidence>
<protein>
    <recommendedName>
        <fullName evidence="1">Pecanex-like protein</fullName>
    </recommendedName>
</protein>
<accession>A0ABQ9E0V8</accession>
<dbReference type="Proteomes" id="UP001145742">
    <property type="component" value="Unassembled WGS sequence"/>
</dbReference>
<keyword evidence="1" id="KW-0472">Membrane</keyword>
<feature type="region of interest" description="Disordered" evidence="2">
    <location>
        <begin position="88"/>
        <end position="116"/>
    </location>
</feature>
<keyword evidence="1" id="KW-1133">Transmembrane helix</keyword>
<dbReference type="PANTHER" id="PTHR12372:SF4">
    <property type="entry name" value="PECANEX-LIKE PROTEIN 3"/>
    <property type="match status" value="1"/>
</dbReference>
<proteinExistence type="inferred from homology"/>
<dbReference type="EMBL" id="WHWB01002806">
    <property type="protein sequence ID" value="KAJ7428957.1"/>
    <property type="molecule type" value="Genomic_DNA"/>
</dbReference>
<reference evidence="3" key="1">
    <citation type="submission" date="2019-10" db="EMBL/GenBank/DDBJ databases">
        <authorList>
            <person name="Soares A.E.R."/>
            <person name="Aleixo A."/>
            <person name="Schneider P."/>
            <person name="Miyaki C.Y."/>
            <person name="Schneider M.P."/>
            <person name="Mello C."/>
            <person name="Vasconcelos A.T.R."/>
        </authorList>
    </citation>
    <scope>NUCLEOTIDE SEQUENCE</scope>
    <source>
        <tissue evidence="3">Muscle</tissue>
    </source>
</reference>
<feature type="transmembrane region" description="Helical" evidence="1">
    <location>
        <begin position="60"/>
        <end position="78"/>
    </location>
</feature>
<evidence type="ECO:0000313" key="3">
    <source>
        <dbReference type="EMBL" id="KAJ7428957.1"/>
    </source>
</evidence>
<comment type="similarity">
    <text evidence="1">Belongs to the pecanex family.</text>
</comment>
<dbReference type="PANTHER" id="PTHR12372">
    <property type="entry name" value="PECANEX"/>
    <property type="match status" value="1"/>
</dbReference>
<dbReference type="InterPro" id="IPR039797">
    <property type="entry name" value="Pecanex"/>
</dbReference>
<feature type="transmembrane region" description="Helical" evidence="1">
    <location>
        <begin position="37"/>
        <end position="54"/>
    </location>
</feature>
<sequence length="116" mass="11832">MAGAAALQVLRQGVWASLTGGCFLDPQLGAFANCVRLYVWLFLLGLPLGLYSALPPTPAVAALYCGVVAAFFGAVKAVTFRLHARLDRGGPTGDPEGGAAALLPPRSPEEGNGPPG</sequence>
<evidence type="ECO:0000256" key="1">
    <source>
        <dbReference type="RuleBase" id="RU367089"/>
    </source>
</evidence>
<keyword evidence="1" id="KW-0812">Transmembrane</keyword>
<evidence type="ECO:0000256" key="2">
    <source>
        <dbReference type="SAM" id="MobiDB-lite"/>
    </source>
</evidence>